<evidence type="ECO:0000313" key="2">
    <source>
        <dbReference type="Proteomes" id="UP001642520"/>
    </source>
</evidence>
<dbReference type="EMBL" id="CAXAJV020001290">
    <property type="protein sequence ID" value="CAL7940481.1"/>
    <property type="molecule type" value="Genomic_DNA"/>
</dbReference>
<proteinExistence type="predicted"/>
<evidence type="ECO:0000313" key="1">
    <source>
        <dbReference type="EMBL" id="CAL7940481.1"/>
    </source>
</evidence>
<accession>A0ABP1NHH6</accession>
<sequence>MYIAAVNKRSDATVKNKFKREATPPKMSLTRVKAFATARMCRERTVYNHRYVASAHARLNALFNSKDFGFSYVIKYTLITA</sequence>
<name>A0ABP1NHH6_XYLVO</name>
<dbReference type="Proteomes" id="UP001642520">
    <property type="component" value="Unassembled WGS sequence"/>
</dbReference>
<keyword evidence="2" id="KW-1185">Reference proteome</keyword>
<reference evidence="1 2" key="1">
    <citation type="submission" date="2024-08" db="EMBL/GenBank/DDBJ databases">
        <authorList>
            <person name="Will J Nash"/>
            <person name="Angela Man"/>
            <person name="Seanna McTaggart"/>
            <person name="Kendall Baker"/>
            <person name="Tom Barker"/>
            <person name="Leah Catchpole"/>
            <person name="Alex Durrant"/>
            <person name="Karim Gharbi"/>
            <person name="Naomi Irish"/>
            <person name="Gemy Kaithakottil"/>
            <person name="Debby Ku"/>
            <person name="Aaliyah Providence"/>
            <person name="Felix Shaw"/>
            <person name="David Swarbreck"/>
            <person name="Chris Watkins"/>
            <person name="Ann M. McCartney"/>
            <person name="Giulio Formenti"/>
            <person name="Alice Mouton"/>
            <person name="Noel Vella"/>
            <person name="Bjorn M von Reumont"/>
            <person name="Adriana Vella"/>
            <person name="Wilfried Haerty"/>
        </authorList>
    </citation>
    <scope>NUCLEOTIDE SEQUENCE [LARGE SCALE GENOMIC DNA]</scope>
</reference>
<protein>
    <submittedName>
        <fullName evidence="1">Uncharacterized protein</fullName>
    </submittedName>
</protein>
<organism evidence="1 2">
    <name type="scientific">Xylocopa violacea</name>
    <name type="common">Violet carpenter bee</name>
    <name type="synonym">Apis violacea</name>
    <dbReference type="NCBI Taxonomy" id="135666"/>
    <lineage>
        <taxon>Eukaryota</taxon>
        <taxon>Metazoa</taxon>
        <taxon>Ecdysozoa</taxon>
        <taxon>Arthropoda</taxon>
        <taxon>Hexapoda</taxon>
        <taxon>Insecta</taxon>
        <taxon>Pterygota</taxon>
        <taxon>Neoptera</taxon>
        <taxon>Endopterygota</taxon>
        <taxon>Hymenoptera</taxon>
        <taxon>Apocrita</taxon>
        <taxon>Aculeata</taxon>
        <taxon>Apoidea</taxon>
        <taxon>Anthophila</taxon>
        <taxon>Apidae</taxon>
        <taxon>Xylocopa</taxon>
        <taxon>Xylocopa</taxon>
    </lineage>
</organism>
<comment type="caution">
    <text evidence="1">The sequence shown here is derived from an EMBL/GenBank/DDBJ whole genome shotgun (WGS) entry which is preliminary data.</text>
</comment>
<gene>
    <name evidence="1" type="ORF">XYLVIOL_LOCUS4513</name>
</gene>